<dbReference type="PANTHER" id="PTHR25462">
    <property type="entry name" value="BONUS, ISOFORM C-RELATED"/>
    <property type="match status" value="1"/>
</dbReference>
<dbReference type="PROSITE" id="PS51125">
    <property type="entry name" value="NHL"/>
    <property type="match status" value="1"/>
</dbReference>
<dbReference type="GO" id="GO:0008270">
    <property type="term" value="F:zinc ion binding"/>
    <property type="evidence" value="ECO:0007669"/>
    <property type="project" value="UniProtKB-KW"/>
</dbReference>
<protein>
    <submittedName>
        <fullName evidence="6">Uncharacterized protein LOC111109935</fullName>
    </submittedName>
</protein>
<dbReference type="Gene3D" id="3.30.160.60">
    <property type="entry name" value="Classic Zinc Finger"/>
    <property type="match status" value="1"/>
</dbReference>
<dbReference type="Pfam" id="PF00643">
    <property type="entry name" value="zf-B_box"/>
    <property type="match status" value="1"/>
</dbReference>
<dbReference type="SUPFAM" id="SSF101898">
    <property type="entry name" value="NHL repeat"/>
    <property type="match status" value="1"/>
</dbReference>
<dbReference type="Gene3D" id="2.120.10.30">
    <property type="entry name" value="TolB, C-terminal domain"/>
    <property type="match status" value="1"/>
</dbReference>
<dbReference type="CDD" id="cd19756">
    <property type="entry name" value="Bbox2"/>
    <property type="match status" value="1"/>
</dbReference>
<dbReference type="InterPro" id="IPR011042">
    <property type="entry name" value="6-blade_b-propeller_TolB-like"/>
</dbReference>
<dbReference type="Proteomes" id="UP000694844">
    <property type="component" value="Chromosome 8"/>
</dbReference>
<dbReference type="GO" id="GO:0061630">
    <property type="term" value="F:ubiquitin protein ligase activity"/>
    <property type="evidence" value="ECO:0007669"/>
    <property type="project" value="TreeGrafter"/>
</dbReference>
<evidence type="ECO:0000259" key="4">
    <source>
        <dbReference type="PROSITE" id="PS50119"/>
    </source>
</evidence>
<evidence type="ECO:0000313" key="5">
    <source>
        <dbReference type="Proteomes" id="UP000694844"/>
    </source>
</evidence>
<dbReference type="SMART" id="SM00336">
    <property type="entry name" value="BBOX"/>
    <property type="match status" value="2"/>
</dbReference>
<keyword evidence="5" id="KW-1185">Reference proteome</keyword>
<dbReference type="PROSITE" id="PS50119">
    <property type="entry name" value="ZF_BBOX"/>
    <property type="match status" value="2"/>
</dbReference>
<feature type="repeat" description="NHL" evidence="3">
    <location>
        <begin position="476"/>
        <end position="515"/>
    </location>
</feature>
<dbReference type="PANTHER" id="PTHR25462:SF306">
    <property type="entry name" value="TRIPARTITE MOTIF CONTAINING 9"/>
    <property type="match status" value="1"/>
</dbReference>
<keyword evidence="2" id="KW-0863">Zinc-finger</keyword>
<dbReference type="AlphaFoldDB" id="A0A8B8BFW0"/>
<dbReference type="GeneID" id="111109935"/>
<sequence length="558" mass="63485">MDPQHSAQDVLRCDLCETPVPPMYCDICFIKLCEPCVGIHISDQSKDHKIVPFEKRGSTTQCPKHSAKICELHCEQCNIPICALCVSSKAHNAHEVVDIFMILTKRKEAIKRDLQELEQFIYTKYQTAASNIPVQKADARIHSQKLTTILKKHGEALHREIDTIQHKIQSDIEDMVSQHLAFIDKQEKAIDHSITEIEQTILDLKKLQETSDFCLLSKYISRNKEFRRLPAQFQVTLPTFTPQDINSEQIYQQIGFLSRLTITAEEHCPMKSSVSSTDSSPLSRPLIDEPRVLIDVNTEYKVGNKLCSVACLNDNELWTSGQDKILRLYNFQGELLNSVQPKSGNWPCDIAVTKSRDLVYTDYFDKSINIIKNTHIQQLVRLRKWLPLRLCSTSSGDLLVSMISEDKKHLTKIVRYSGTIEKQNIQWDDQGRALFSSSINTKYLSENKNSDICVADFTSGEVVVVSAVGKLRFRYIGTPSATKKLFRPAGITTDSQSRILTTDFHNHCIHIIDQDGCFLRYIDNCGLQSPYGLCVDSGDNIFVAELKTGKIKKIQYYK</sequence>
<dbReference type="RefSeq" id="XP_022301911.1">
    <property type="nucleotide sequence ID" value="XM_022446203.1"/>
</dbReference>
<dbReference type="InterPro" id="IPR047153">
    <property type="entry name" value="TRIM45/56/19-like"/>
</dbReference>
<name>A0A8B8BFW0_CRAVI</name>
<proteinExistence type="predicted"/>
<dbReference type="InterPro" id="IPR000315">
    <property type="entry name" value="Znf_B-box"/>
</dbReference>
<dbReference type="OrthoDB" id="6128620at2759"/>
<evidence type="ECO:0000256" key="1">
    <source>
        <dbReference type="ARBA" id="ARBA00022737"/>
    </source>
</evidence>
<feature type="domain" description="B box-type" evidence="4">
    <location>
        <begin position="8"/>
        <end position="53"/>
    </location>
</feature>
<evidence type="ECO:0000256" key="2">
    <source>
        <dbReference type="PROSITE-ProRule" id="PRU00024"/>
    </source>
</evidence>
<dbReference type="KEGG" id="cvn:111109935"/>
<keyword evidence="2" id="KW-0862">Zinc</keyword>
<dbReference type="SUPFAM" id="SSF57845">
    <property type="entry name" value="B-box zinc-binding domain"/>
    <property type="match status" value="1"/>
</dbReference>
<keyword evidence="1" id="KW-0677">Repeat</keyword>
<evidence type="ECO:0000256" key="3">
    <source>
        <dbReference type="PROSITE-ProRule" id="PRU00504"/>
    </source>
</evidence>
<dbReference type="InterPro" id="IPR001258">
    <property type="entry name" value="NHL_repeat"/>
</dbReference>
<accession>A0A8B8BFW0</accession>
<gene>
    <name evidence="6" type="primary">LOC111109935</name>
</gene>
<organism evidence="5 6">
    <name type="scientific">Crassostrea virginica</name>
    <name type="common">Eastern oyster</name>
    <dbReference type="NCBI Taxonomy" id="6565"/>
    <lineage>
        <taxon>Eukaryota</taxon>
        <taxon>Metazoa</taxon>
        <taxon>Spiralia</taxon>
        <taxon>Lophotrochozoa</taxon>
        <taxon>Mollusca</taxon>
        <taxon>Bivalvia</taxon>
        <taxon>Autobranchia</taxon>
        <taxon>Pteriomorphia</taxon>
        <taxon>Ostreida</taxon>
        <taxon>Ostreoidea</taxon>
        <taxon>Ostreidae</taxon>
        <taxon>Crassostrea</taxon>
    </lineage>
</organism>
<reference evidence="6" key="1">
    <citation type="submission" date="2025-08" db="UniProtKB">
        <authorList>
            <consortium name="RefSeq"/>
        </authorList>
    </citation>
    <scope>IDENTIFICATION</scope>
    <source>
        <tissue evidence="6">Whole sample</tissue>
    </source>
</reference>
<keyword evidence="2" id="KW-0479">Metal-binding</keyword>
<evidence type="ECO:0000313" key="6">
    <source>
        <dbReference type="RefSeq" id="XP_022301911.1"/>
    </source>
</evidence>
<feature type="domain" description="B box-type" evidence="4">
    <location>
        <begin position="57"/>
        <end position="99"/>
    </location>
</feature>